<dbReference type="GeneID" id="17280579"/>
<proteinExistence type="predicted"/>
<keyword evidence="4" id="KW-0732">Signal</keyword>
<dbReference type="InterPro" id="IPR050145">
    <property type="entry name" value="Centrin_CML-like"/>
</dbReference>
<keyword evidence="7" id="KW-1185">Reference proteome</keyword>
<dbReference type="EnsemblProtists" id="EOD35306">
    <property type="protein sequence ID" value="EOD35306"/>
    <property type="gene ID" value="EMIHUDRAFT_98351"/>
</dbReference>
<feature type="signal peptide" evidence="4">
    <location>
        <begin position="1"/>
        <end position="21"/>
    </location>
</feature>
<sequence length="293" mass="31349">MAAVAAQAAILILATMAAVQAFLASPPPRPRPPPPSPSLPPPPPPLPPPPPRPPPSPPPTPWRLGDARKRLAILSATLSLVDRAPFALATKAALNATGRASEIGINAHVQVGCGISYSSAEKPAVDIVGVEGCEHGLCGPDDSRTSSARRFHPWSDLKRHCWVHGSLWWLRHWAGAFLADKMLRAVPFPDLSASDGAPELKEAFNLFDIDSSGSIDIKELHAAMRSLGASEESAEGHIDIKELETVLTKLQIDRHGTKVETVFNEADTNDDRKVTFDEFVVMFVSQKKAGAAA</sequence>
<protein>
    <recommendedName>
        <fullName evidence="5">EF-hand domain-containing protein</fullName>
    </recommendedName>
</protein>
<dbReference type="InterPro" id="IPR011992">
    <property type="entry name" value="EF-hand-dom_pair"/>
</dbReference>
<evidence type="ECO:0000259" key="5">
    <source>
        <dbReference type="PROSITE" id="PS50222"/>
    </source>
</evidence>
<accession>A0A0D3KHS1</accession>
<dbReference type="STRING" id="2903.R1FIC5"/>
<dbReference type="SUPFAM" id="SSF47473">
    <property type="entry name" value="EF-hand"/>
    <property type="match status" value="1"/>
</dbReference>
<dbReference type="HOGENOM" id="CLU_951354_0_0_1"/>
<dbReference type="InterPro" id="IPR002048">
    <property type="entry name" value="EF_hand_dom"/>
</dbReference>
<feature type="domain" description="EF-hand" evidence="5">
    <location>
        <begin position="254"/>
        <end position="289"/>
    </location>
</feature>
<dbReference type="PROSITE" id="PS00018">
    <property type="entry name" value="EF_HAND_1"/>
    <property type="match status" value="2"/>
</dbReference>
<organism evidence="6 7">
    <name type="scientific">Emiliania huxleyi (strain CCMP1516)</name>
    <dbReference type="NCBI Taxonomy" id="280463"/>
    <lineage>
        <taxon>Eukaryota</taxon>
        <taxon>Haptista</taxon>
        <taxon>Haptophyta</taxon>
        <taxon>Prymnesiophyceae</taxon>
        <taxon>Isochrysidales</taxon>
        <taxon>Noelaerhabdaceae</taxon>
        <taxon>Emiliania</taxon>
    </lineage>
</organism>
<dbReference type="KEGG" id="ehx:EMIHUDRAFT_98351"/>
<dbReference type="Proteomes" id="UP000013827">
    <property type="component" value="Unassembled WGS sequence"/>
</dbReference>
<dbReference type="AlphaFoldDB" id="A0A0D3KHS1"/>
<dbReference type="RefSeq" id="XP_005787735.1">
    <property type="nucleotide sequence ID" value="XM_005787678.1"/>
</dbReference>
<feature type="domain" description="EF-hand" evidence="5">
    <location>
        <begin position="195"/>
        <end position="230"/>
    </location>
</feature>
<dbReference type="PANTHER" id="PTHR23050">
    <property type="entry name" value="CALCIUM BINDING PROTEIN"/>
    <property type="match status" value="1"/>
</dbReference>
<dbReference type="GO" id="GO:0005509">
    <property type="term" value="F:calcium ion binding"/>
    <property type="evidence" value="ECO:0007669"/>
    <property type="project" value="InterPro"/>
</dbReference>
<dbReference type="PROSITE" id="PS50222">
    <property type="entry name" value="EF_HAND_2"/>
    <property type="match status" value="2"/>
</dbReference>
<evidence type="ECO:0000313" key="6">
    <source>
        <dbReference type="EnsemblProtists" id="EOD35306"/>
    </source>
</evidence>
<dbReference type="PaxDb" id="2903-EOD35306"/>
<feature type="chain" id="PRO_5044185257" description="EF-hand domain-containing protein" evidence="4">
    <location>
        <begin position="22"/>
        <end position="293"/>
    </location>
</feature>
<keyword evidence="2" id="KW-0106">Calcium</keyword>
<feature type="compositionally biased region" description="Pro residues" evidence="3">
    <location>
        <begin position="25"/>
        <end position="61"/>
    </location>
</feature>
<dbReference type="Pfam" id="PF13499">
    <property type="entry name" value="EF-hand_7"/>
    <property type="match status" value="1"/>
</dbReference>
<dbReference type="CDD" id="cd00051">
    <property type="entry name" value="EFh"/>
    <property type="match status" value="1"/>
</dbReference>
<feature type="region of interest" description="Disordered" evidence="3">
    <location>
        <begin position="24"/>
        <end position="61"/>
    </location>
</feature>
<evidence type="ECO:0000313" key="7">
    <source>
        <dbReference type="Proteomes" id="UP000013827"/>
    </source>
</evidence>
<reference evidence="6" key="2">
    <citation type="submission" date="2024-10" db="UniProtKB">
        <authorList>
            <consortium name="EnsemblProtists"/>
        </authorList>
    </citation>
    <scope>IDENTIFICATION</scope>
</reference>
<evidence type="ECO:0000256" key="3">
    <source>
        <dbReference type="SAM" id="MobiDB-lite"/>
    </source>
</evidence>
<dbReference type="SMART" id="SM00054">
    <property type="entry name" value="EFh"/>
    <property type="match status" value="2"/>
</dbReference>
<evidence type="ECO:0000256" key="2">
    <source>
        <dbReference type="ARBA" id="ARBA00022837"/>
    </source>
</evidence>
<dbReference type="InterPro" id="IPR018247">
    <property type="entry name" value="EF_Hand_1_Ca_BS"/>
</dbReference>
<evidence type="ECO:0000256" key="1">
    <source>
        <dbReference type="ARBA" id="ARBA00022737"/>
    </source>
</evidence>
<keyword evidence="1" id="KW-0677">Repeat</keyword>
<dbReference type="Gene3D" id="1.10.238.10">
    <property type="entry name" value="EF-hand"/>
    <property type="match status" value="2"/>
</dbReference>
<name>A0A0D3KHS1_EMIH1</name>
<evidence type="ECO:0000256" key="4">
    <source>
        <dbReference type="SAM" id="SignalP"/>
    </source>
</evidence>
<reference evidence="7" key="1">
    <citation type="journal article" date="2013" name="Nature">
        <title>Pan genome of the phytoplankton Emiliania underpins its global distribution.</title>
        <authorList>
            <person name="Read B.A."/>
            <person name="Kegel J."/>
            <person name="Klute M.J."/>
            <person name="Kuo A."/>
            <person name="Lefebvre S.C."/>
            <person name="Maumus F."/>
            <person name="Mayer C."/>
            <person name="Miller J."/>
            <person name="Monier A."/>
            <person name="Salamov A."/>
            <person name="Young J."/>
            <person name="Aguilar M."/>
            <person name="Claverie J.M."/>
            <person name="Frickenhaus S."/>
            <person name="Gonzalez K."/>
            <person name="Herman E.K."/>
            <person name="Lin Y.C."/>
            <person name="Napier J."/>
            <person name="Ogata H."/>
            <person name="Sarno A.F."/>
            <person name="Shmutz J."/>
            <person name="Schroeder D."/>
            <person name="de Vargas C."/>
            <person name="Verret F."/>
            <person name="von Dassow P."/>
            <person name="Valentin K."/>
            <person name="Van de Peer Y."/>
            <person name="Wheeler G."/>
            <person name="Dacks J.B."/>
            <person name="Delwiche C.F."/>
            <person name="Dyhrman S.T."/>
            <person name="Glockner G."/>
            <person name="John U."/>
            <person name="Richards T."/>
            <person name="Worden A.Z."/>
            <person name="Zhang X."/>
            <person name="Grigoriev I.V."/>
            <person name="Allen A.E."/>
            <person name="Bidle K."/>
            <person name="Borodovsky M."/>
            <person name="Bowler C."/>
            <person name="Brownlee C."/>
            <person name="Cock J.M."/>
            <person name="Elias M."/>
            <person name="Gladyshev V.N."/>
            <person name="Groth M."/>
            <person name="Guda C."/>
            <person name="Hadaegh A."/>
            <person name="Iglesias-Rodriguez M.D."/>
            <person name="Jenkins J."/>
            <person name="Jones B.M."/>
            <person name="Lawson T."/>
            <person name="Leese F."/>
            <person name="Lindquist E."/>
            <person name="Lobanov A."/>
            <person name="Lomsadze A."/>
            <person name="Malik S.B."/>
            <person name="Marsh M.E."/>
            <person name="Mackinder L."/>
            <person name="Mock T."/>
            <person name="Mueller-Roeber B."/>
            <person name="Pagarete A."/>
            <person name="Parker M."/>
            <person name="Probert I."/>
            <person name="Quesneville H."/>
            <person name="Raines C."/>
            <person name="Rensing S.A."/>
            <person name="Riano-Pachon D.M."/>
            <person name="Richier S."/>
            <person name="Rokitta S."/>
            <person name="Shiraiwa Y."/>
            <person name="Soanes D.M."/>
            <person name="van der Giezen M."/>
            <person name="Wahlund T.M."/>
            <person name="Williams B."/>
            <person name="Wilson W."/>
            <person name="Wolfe G."/>
            <person name="Wurch L.L."/>
        </authorList>
    </citation>
    <scope>NUCLEOTIDE SEQUENCE</scope>
</reference>